<dbReference type="GO" id="GO:0071972">
    <property type="term" value="F:peptidoglycan L,D-transpeptidase activity"/>
    <property type="evidence" value="ECO:0007669"/>
    <property type="project" value="TreeGrafter"/>
</dbReference>
<keyword evidence="4 6" id="KW-0573">Peptidoglycan synthesis</keyword>
<evidence type="ECO:0000256" key="4">
    <source>
        <dbReference type="ARBA" id="ARBA00022984"/>
    </source>
</evidence>
<dbReference type="InterPro" id="IPR050979">
    <property type="entry name" value="LD-transpeptidase"/>
</dbReference>
<feature type="active site" description="Nucleophile" evidence="6">
    <location>
        <position position="383"/>
    </location>
</feature>
<evidence type="ECO:0000259" key="7">
    <source>
        <dbReference type="PROSITE" id="PS52029"/>
    </source>
</evidence>
<keyword evidence="3 6" id="KW-0133">Cell shape</keyword>
<dbReference type="Gene3D" id="3.10.20.800">
    <property type="match status" value="1"/>
</dbReference>
<gene>
    <name evidence="8" type="ORF">L2Z99_02460</name>
</gene>
<sequence length="409" mass="44936">MAKKILTGKHSKNVADNWFKKNKVLVALFSAIVVLSLVGGLIYHNHLETQRQATLRYTSKHFNKNVKIFGVKVGGLTISQAVTKINKNAKTAATMTDGKITSMKLDGIQVTDKKTVTKYFNKQHTSLPSDKKWNFADNTLKEAKKKLAEFYNAKITYKVGGKDFSLEAKNLFKTVEYYGGQFHFTDTSALSAKLSQINSEVSTLDKSYSFTTPNGKTITVTNKSYGWGINTKTAIPAIEKALSNGEATVDGANYIYGKGYSTYGTGYTTTNNGLGKNYVVVSIKEQKMWVIKNGVIAVTLNDVVTGTAQTSSGSSDATPTGVWYIEYKQSPSTLTGTNDDGSSYSSKVSYWMPFTLSGCGLHDASWRTDWSKTAYLKGGSHGCVNIRPSEIKKVWDAVEMHEAVIVYDN</sequence>
<dbReference type="GO" id="GO:0005576">
    <property type="term" value="C:extracellular region"/>
    <property type="evidence" value="ECO:0007669"/>
    <property type="project" value="TreeGrafter"/>
</dbReference>
<comment type="pathway">
    <text evidence="1 6">Cell wall biogenesis; peptidoglycan biosynthesis.</text>
</comment>
<dbReference type="Pfam" id="PF12229">
    <property type="entry name" value="PG_binding_4"/>
    <property type="match status" value="1"/>
</dbReference>
<dbReference type="AlphaFoldDB" id="A0AAW5WWK8"/>
<protein>
    <submittedName>
        <fullName evidence="8">L,D-transpeptidase/peptidoglycan binding protein</fullName>
    </submittedName>
</protein>
<name>A0AAW5WWK8_9LACO</name>
<dbReference type="GO" id="GO:0018104">
    <property type="term" value="P:peptidoglycan-protein cross-linking"/>
    <property type="evidence" value="ECO:0007669"/>
    <property type="project" value="TreeGrafter"/>
</dbReference>
<evidence type="ECO:0000313" key="8">
    <source>
        <dbReference type="EMBL" id="MCZ9677945.1"/>
    </source>
</evidence>
<evidence type="ECO:0000313" key="9">
    <source>
        <dbReference type="Proteomes" id="UP001211566"/>
    </source>
</evidence>
<keyword evidence="5 6" id="KW-0961">Cell wall biogenesis/degradation</keyword>
<evidence type="ECO:0000256" key="2">
    <source>
        <dbReference type="ARBA" id="ARBA00022679"/>
    </source>
</evidence>
<feature type="domain" description="L,D-TPase catalytic" evidence="7">
    <location>
        <begin position="277"/>
        <end position="407"/>
    </location>
</feature>
<dbReference type="GO" id="GO:0016740">
    <property type="term" value="F:transferase activity"/>
    <property type="evidence" value="ECO:0007669"/>
    <property type="project" value="UniProtKB-KW"/>
</dbReference>
<dbReference type="SUPFAM" id="SSF141523">
    <property type="entry name" value="L,D-transpeptidase catalytic domain-like"/>
    <property type="match status" value="1"/>
</dbReference>
<dbReference type="PANTHER" id="PTHR30582:SF33">
    <property type="entry name" value="EXPORTED PROTEIN"/>
    <property type="match status" value="1"/>
</dbReference>
<evidence type="ECO:0000256" key="3">
    <source>
        <dbReference type="ARBA" id="ARBA00022960"/>
    </source>
</evidence>
<proteinExistence type="predicted"/>
<dbReference type="InterPro" id="IPR038054">
    <property type="entry name" value="LD_TPept-like_central_sf"/>
</dbReference>
<dbReference type="EMBL" id="JAKHEY010000002">
    <property type="protein sequence ID" value="MCZ9677945.1"/>
    <property type="molecule type" value="Genomic_DNA"/>
</dbReference>
<dbReference type="Proteomes" id="UP001211566">
    <property type="component" value="Unassembled WGS sequence"/>
</dbReference>
<dbReference type="PROSITE" id="PS52029">
    <property type="entry name" value="LD_TPASE"/>
    <property type="match status" value="1"/>
</dbReference>
<dbReference type="GO" id="GO:0008360">
    <property type="term" value="P:regulation of cell shape"/>
    <property type="evidence" value="ECO:0007669"/>
    <property type="project" value="UniProtKB-UniRule"/>
</dbReference>
<dbReference type="Gene3D" id="2.40.440.10">
    <property type="entry name" value="L,D-transpeptidase catalytic domain-like"/>
    <property type="match status" value="1"/>
</dbReference>
<keyword evidence="2" id="KW-0808">Transferase</keyword>
<dbReference type="GO" id="GO:0071555">
    <property type="term" value="P:cell wall organization"/>
    <property type="evidence" value="ECO:0007669"/>
    <property type="project" value="UniProtKB-UniRule"/>
</dbReference>
<dbReference type="InterPro" id="IPR005490">
    <property type="entry name" value="LD_TPept_cat_dom"/>
</dbReference>
<accession>A0AAW5WWK8</accession>
<comment type="caution">
    <text evidence="8">The sequence shown here is derived from an EMBL/GenBank/DDBJ whole genome shotgun (WGS) entry which is preliminary data.</text>
</comment>
<feature type="active site" description="Proton donor/acceptor" evidence="6">
    <location>
        <position position="362"/>
    </location>
</feature>
<dbReference type="InterPro" id="IPR038063">
    <property type="entry name" value="Transpep_catalytic_dom"/>
</dbReference>
<evidence type="ECO:0000256" key="6">
    <source>
        <dbReference type="PROSITE-ProRule" id="PRU01373"/>
    </source>
</evidence>
<dbReference type="Pfam" id="PF03734">
    <property type="entry name" value="YkuD"/>
    <property type="match status" value="1"/>
</dbReference>
<dbReference type="InterPro" id="IPR022029">
    <property type="entry name" value="YoaR-like_PG-bd"/>
</dbReference>
<dbReference type="CDD" id="cd16913">
    <property type="entry name" value="YkuD_like"/>
    <property type="match status" value="1"/>
</dbReference>
<reference evidence="8" key="1">
    <citation type="submission" date="2022-01" db="EMBL/GenBank/DDBJ databases">
        <title>STING isolate genome collection.</title>
        <authorList>
            <person name="France M."/>
            <person name="Rutt L."/>
            <person name="Humphrys M."/>
            <person name="Ravel J."/>
        </authorList>
    </citation>
    <scope>NUCLEOTIDE SEQUENCE</scope>
    <source>
        <strain evidence="8">C0081E5</strain>
    </source>
</reference>
<evidence type="ECO:0000256" key="1">
    <source>
        <dbReference type="ARBA" id="ARBA00004752"/>
    </source>
</evidence>
<dbReference type="SUPFAM" id="SSF143985">
    <property type="entry name" value="L,D-transpeptidase pre-catalytic domain-like"/>
    <property type="match status" value="1"/>
</dbReference>
<evidence type="ECO:0000256" key="5">
    <source>
        <dbReference type="ARBA" id="ARBA00023316"/>
    </source>
</evidence>
<dbReference type="PANTHER" id="PTHR30582">
    <property type="entry name" value="L,D-TRANSPEPTIDASE"/>
    <property type="match status" value="1"/>
</dbReference>
<organism evidence="8 9">
    <name type="scientific">Lactobacillus mulieris</name>
    <dbReference type="NCBI Taxonomy" id="2508708"/>
    <lineage>
        <taxon>Bacteria</taxon>
        <taxon>Bacillati</taxon>
        <taxon>Bacillota</taxon>
        <taxon>Bacilli</taxon>
        <taxon>Lactobacillales</taxon>
        <taxon>Lactobacillaceae</taxon>
        <taxon>Lactobacillus</taxon>
    </lineage>
</organism>